<dbReference type="AlphaFoldDB" id="A0ABD3NI68"/>
<proteinExistence type="predicted"/>
<evidence type="ECO:0000313" key="2">
    <source>
        <dbReference type="EMBL" id="KAL3775633.1"/>
    </source>
</evidence>
<organism evidence="2 3">
    <name type="scientific">Cyclotella atomus</name>
    <dbReference type="NCBI Taxonomy" id="382360"/>
    <lineage>
        <taxon>Eukaryota</taxon>
        <taxon>Sar</taxon>
        <taxon>Stramenopiles</taxon>
        <taxon>Ochrophyta</taxon>
        <taxon>Bacillariophyta</taxon>
        <taxon>Coscinodiscophyceae</taxon>
        <taxon>Thalassiosirophycidae</taxon>
        <taxon>Stephanodiscales</taxon>
        <taxon>Stephanodiscaceae</taxon>
        <taxon>Cyclotella</taxon>
    </lineage>
</organism>
<evidence type="ECO:0000256" key="1">
    <source>
        <dbReference type="SAM" id="MobiDB-lite"/>
    </source>
</evidence>
<dbReference type="Gene3D" id="3.80.10.10">
    <property type="entry name" value="Ribonuclease Inhibitor"/>
    <property type="match status" value="1"/>
</dbReference>
<sequence length="550" mass="60418">MGRKKGKQSGDFHCKKLNAEHLHKLYVDNASEANRYRNPVSSCPGRGSGYRASSSAPTNENIAGRWDSTGRSCHGDKWSTIFANRSSTEPYVSSSRHGQNAARGLAHLRHLLEDRRTEDRMHDRQHRLAVQRSRIRGSGLSFQDSVRGNNTFDPGQQHLQLGRNEPGWIISQPMENTNDWNRIPSLQLLAAQVLGPLLPMHVAACGHDFMGDCLKSASPEVLAQLSISLAQSSSQSDEDEAIYATTDGVVKALVHSGVATRLVLKGAPLVQTNDFEHDEEESIQDTDDDVDTRWLSDQGLLALCPRLLPQSNLSGDAFHDDWETLDVDLDLTSRLAGCFHLTRLELIDIPLGSSSAQGGVTLGALRHALQSCPGITHLGLSGCFYNTGSVREAGEDVNLLLCGTKQLTSQSSTADGGDKVSHGFSQYDGFEGNEMSEIKGLHELLPELQVLDLSHCNWVTPMMIFRFLMQCREASVVRSYDARGNNTESWVVNCTDQTSDALDCKRPHKSLDLSLPQLGLMGCNISPDDVKMIDEWISHSLFGCVKLLSS</sequence>
<dbReference type="EMBL" id="JALLPJ020001146">
    <property type="protein sequence ID" value="KAL3775633.1"/>
    <property type="molecule type" value="Genomic_DNA"/>
</dbReference>
<dbReference type="Proteomes" id="UP001530400">
    <property type="component" value="Unassembled WGS sequence"/>
</dbReference>
<evidence type="ECO:0000313" key="3">
    <source>
        <dbReference type="Proteomes" id="UP001530400"/>
    </source>
</evidence>
<dbReference type="InterPro" id="IPR032675">
    <property type="entry name" value="LRR_dom_sf"/>
</dbReference>
<protein>
    <submittedName>
        <fullName evidence="2">Uncharacterized protein</fullName>
    </submittedName>
</protein>
<gene>
    <name evidence="2" type="ORF">ACHAWO_001900</name>
</gene>
<accession>A0ABD3NI68</accession>
<feature type="region of interest" description="Disordered" evidence="1">
    <location>
        <begin position="35"/>
        <end position="68"/>
    </location>
</feature>
<dbReference type="SUPFAM" id="SSF52047">
    <property type="entry name" value="RNI-like"/>
    <property type="match status" value="1"/>
</dbReference>
<keyword evidence="3" id="KW-1185">Reference proteome</keyword>
<comment type="caution">
    <text evidence="2">The sequence shown here is derived from an EMBL/GenBank/DDBJ whole genome shotgun (WGS) entry which is preliminary data.</text>
</comment>
<reference evidence="2 3" key="1">
    <citation type="submission" date="2024-10" db="EMBL/GenBank/DDBJ databases">
        <title>Updated reference genomes for cyclostephanoid diatoms.</title>
        <authorList>
            <person name="Roberts W.R."/>
            <person name="Alverson A.J."/>
        </authorList>
    </citation>
    <scope>NUCLEOTIDE SEQUENCE [LARGE SCALE GENOMIC DNA]</scope>
    <source>
        <strain evidence="2 3">AJA010-31</strain>
    </source>
</reference>
<name>A0ABD3NI68_9STRA</name>